<reference evidence="1 2" key="1">
    <citation type="submission" date="2018-04" db="EMBL/GenBank/DDBJ databases">
        <title>The genome of golden apple snail Pomacea canaliculata provides insight into stress tolerance and invasive adaptation.</title>
        <authorList>
            <person name="Liu C."/>
            <person name="Liu B."/>
            <person name="Ren Y."/>
            <person name="Zhang Y."/>
            <person name="Wang H."/>
            <person name="Li S."/>
            <person name="Jiang F."/>
            <person name="Yin L."/>
            <person name="Zhang G."/>
            <person name="Qian W."/>
            <person name="Fan W."/>
        </authorList>
    </citation>
    <scope>NUCLEOTIDE SEQUENCE [LARGE SCALE GENOMIC DNA]</scope>
    <source>
        <strain evidence="1">SZHN2017</strain>
        <tissue evidence="1">Muscle</tissue>
    </source>
</reference>
<proteinExistence type="predicted"/>
<gene>
    <name evidence="1" type="ORF">C0Q70_15300</name>
</gene>
<evidence type="ECO:0000313" key="1">
    <source>
        <dbReference type="EMBL" id="PVD24814.1"/>
    </source>
</evidence>
<organism evidence="1 2">
    <name type="scientific">Pomacea canaliculata</name>
    <name type="common">Golden apple snail</name>
    <dbReference type="NCBI Taxonomy" id="400727"/>
    <lineage>
        <taxon>Eukaryota</taxon>
        <taxon>Metazoa</taxon>
        <taxon>Spiralia</taxon>
        <taxon>Lophotrochozoa</taxon>
        <taxon>Mollusca</taxon>
        <taxon>Gastropoda</taxon>
        <taxon>Caenogastropoda</taxon>
        <taxon>Architaenioglossa</taxon>
        <taxon>Ampullarioidea</taxon>
        <taxon>Ampullariidae</taxon>
        <taxon>Pomacea</taxon>
    </lineage>
</organism>
<keyword evidence="2" id="KW-1185">Reference proteome</keyword>
<sequence length="126" mass="12673">MADGGSGSWHSAGLAAGTSRWACQGVGPPPSLVAAAPAYERVDWGEGLWGLWGPGVDAAGGRPARRQPRCGKLLTPDVCLGAVLGARAVSYRPAAVTGSGAGGHEASEHTGAADERCSRLKLNLKG</sequence>
<dbReference type="AlphaFoldDB" id="A0A2T7NUI5"/>
<accession>A0A2T7NUI5</accession>
<name>A0A2T7NUI5_POMCA</name>
<evidence type="ECO:0000313" key="2">
    <source>
        <dbReference type="Proteomes" id="UP000245119"/>
    </source>
</evidence>
<protein>
    <submittedName>
        <fullName evidence="1">Uncharacterized protein</fullName>
    </submittedName>
</protein>
<comment type="caution">
    <text evidence="1">The sequence shown here is derived from an EMBL/GenBank/DDBJ whole genome shotgun (WGS) entry which is preliminary data.</text>
</comment>
<dbReference type="Proteomes" id="UP000245119">
    <property type="component" value="Linkage Group LG9"/>
</dbReference>
<dbReference type="EMBL" id="PZQS01000009">
    <property type="protein sequence ID" value="PVD24814.1"/>
    <property type="molecule type" value="Genomic_DNA"/>
</dbReference>